<name>A0A7T1T344_9ACTN</name>
<proteinExistence type="predicted"/>
<organism evidence="3 4">
    <name type="scientific">Streptomyces bathyalis</name>
    <dbReference type="NCBI Taxonomy" id="2710756"/>
    <lineage>
        <taxon>Bacteria</taxon>
        <taxon>Bacillati</taxon>
        <taxon>Actinomycetota</taxon>
        <taxon>Actinomycetes</taxon>
        <taxon>Kitasatosporales</taxon>
        <taxon>Streptomycetaceae</taxon>
        <taxon>Streptomyces</taxon>
    </lineage>
</organism>
<dbReference type="AlphaFoldDB" id="A0A7T1T344"/>
<reference evidence="4" key="1">
    <citation type="submission" date="2020-02" db="EMBL/GenBank/DDBJ databases">
        <title>Streptomyces sp. ASO4wet.</title>
        <authorList>
            <person name="Risdian C."/>
            <person name="Landwehr W."/>
            <person name="Schupp P."/>
            <person name="Wink J."/>
        </authorList>
    </citation>
    <scope>NUCLEOTIDE SEQUENCE [LARGE SCALE GENOMIC DNA]</scope>
    <source>
        <strain evidence="4">ASO4wet</strain>
    </source>
</reference>
<protein>
    <submittedName>
        <fullName evidence="3">Uncharacterized protein</fullName>
    </submittedName>
</protein>
<feature type="transmembrane region" description="Helical" evidence="2">
    <location>
        <begin position="77"/>
        <end position="95"/>
    </location>
</feature>
<dbReference type="Proteomes" id="UP000595046">
    <property type="component" value="Chromosome"/>
</dbReference>
<feature type="region of interest" description="Disordered" evidence="1">
    <location>
        <begin position="106"/>
        <end position="125"/>
    </location>
</feature>
<evidence type="ECO:0000256" key="1">
    <source>
        <dbReference type="SAM" id="MobiDB-lite"/>
    </source>
</evidence>
<evidence type="ECO:0000256" key="2">
    <source>
        <dbReference type="SAM" id="Phobius"/>
    </source>
</evidence>
<dbReference type="RefSeq" id="WP_197349031.1">
    <property type="nucleotide sequence ID" value="NZ_CP048882.1"/>
</dbReference>
<feature type="transmembrane region" description="Helical" evidence="2">
    <location>
        <begin position="36"/>
        <end position="57"/>
    </location>
</feature>
<evidence type="ECO:0000313" key="3">
    <source>
        <dbReference type="EMBL" id="QPP05518.1"/>
    </source>
</evidence>
<keyword evidence="2" id="KW-1133">Transmembrane helix</keyword>
<gene>
    <name evidence="3" type="ORF">G4Z16_02940</name>
</gene>
<keyword evidence="2" id="KW-0812">Transmembrane</keyword>
<keyword evidence="4" id="KW-1185">Reference proteome</keyword>
<sequence>MYSFLIVAACLIYAVAFIAALQLGGRDSPRPTRGHLTLIFGGLAVSGALLMIARNASFGPPQGDALWDTILNRAPDYVPMMIVITASIACSNVFFGGANRRAADRHIAVPGKPRLPGEDRGPAGG</sequence>
<dbReference type="KEGG" id="sbat:G4Z16_02940"/>
<dbReference type="EMBL" id="CP048882">
    <property type="protein sequence ID" value="QPP05518.1"/>
    <property type="molecule type" value="Genomic_DNA"/>
</dbReference>
<feature type="transmembrane region" description="Helical" evidence="2">
    <location>
        <begin position="6"/>
        <end position="24"/>
    </location>
</feature>
<feature type="compositionally biased region" description="Basic and acidic residues" evidence="1">
    <location>
        <begin position="115"/>
        <end position="125"/>
    </location>
</feature>
<evidence type="ECO:0000313" key="4">
    <source>
        <dbReference type="Proteomes" id="UP000595046"/>
    </source>
</evidence>
<keyword evidence="2" id="KW-0472">Membrane</keyword>
<accession>A0A7T1T344</accession>